<comment type="caution">
    <text evidence="1">The sequence shown here is derived from an EMBL/GenBank/DDBJ whole genome shotgun (WGS) entry which is preliminary data.</text>
</comment>
<accession>A0AA40A7B0</accession>
<protein>
    <submittedName>
        <fullName evidence="1">Uncharacterized protein</fullName>
    </submittedName>
</protein>
<sequence length="161" mass="17959">MISHGITHSYKTLVFSHFHHAVCLVEFPSSGGSSWRSLLLIRRSDVVVFKTWPPVAIHPFFFEAPLFTNNGNKQIPRCPLLNQLPKMNLTIKVVLARYSCNKGQIKPAGNVADASMTRRVDLKGSLGSMALAEIYLTIFLMPCTFCHLIPLKVPIPLKSTL</sequence>
<evidence type="ECO:0000313" key="1">
    <source>
        <dbReference type="EMBL" id="KAK0710488.1"/>
    </source>
</evidence>
<name>A0AA40A7B0_9PEZI</name>
<reference evidence="1" key="1">
    <citation type="submission" date="2023-06" db="EMBL/GenBank/DDBJ databases">
        <title>Genome-scale phylogeny and comparative genomics of the fungal order Sordariales.</title>
        <authorList>
            <consortium name="Lawrence Berkeley National Laboratory"/>
            <person name="Hensen N."/>
            <person name="Bonometti L."/>
            <person name="Westerberg I."/>
            <person name="Brannstrom I.O."/>
            <person name="Guillou S."/>
            <person name="Cros-Aarteil S."/>
            <person name="Calhoun S."/>
            <person name="Haridas S."/>
            <person name="Kuo A."/>
            <person name="Mondo S."/>
            <person name="Pangilinan J."/>
            <person name="Riley R."/>
            <person name="Labutti K."/>
            <person name="Andreopoulos B."/>
            <person name="Lipzen A."/>
            <person name="Chen C."/>
            <person name="Yanf M."/>
            <person name="Daum C."/>
            <person name="Ng V."/>
            <person name="Clum A."/>
            <person name="Steindorff A."/>
            <person name="Ohm R."/>
            <person name="Martin F."/>
            <person name="Silar P."/>
            <person name="Natvig D."/>
            <person name="Lalanne C."/>
            <person name="Gautier V."/>
            <person name="Ament-Velasquez S.L."/>
            <person name="Kruys A."/>
            <person name="Hutchinson M.I."/>
            <person name="Powell A.J."/>
            <person name="Barry K."/>
            <person name="Miller A.N."/>
            <person name="Grigoriev I.V."/>
            <person name="Debuchy R."/>
            <person name="Gladieux P."/>
            <person name="Thoren M.H."/>
            <person name="Johannesson H."/>
        </authorList>
    </citation>
    <scope>NUCLEOTIDE SEQUENCE</scope>
    <source>
        <strain evidence="1">CBS 540.89</strain>
    </source>
</reference>
<organism evidence="1 2">
    <name type="scientific">Apiosordaria backusii</name>
    <dbReference type="NCBI Taxonomy" id="314023"/>
    <lineage>
        <taxon>Eukaryota</taxon>
        <taxon>Fungi</taxon>
        <taxon>Dikarya</taxon>
        <taxon>Ascomycota</taxon>
        <taxon>Pezizomycotina</taxon>
        <taxon>Sordariomycetes</taxon>
        <taxon>Sordariomycetidae</taxon>
        <taxon>Sordariales</taxon>
        <taxon>Lasiosphaeriaceae</taxon>
        <taxon>Apiosordaria</taxon>
    </lineage>
</organism>
<keyword evidence="2" id="KW-1185">Reference proteome</keyword>
<dbReference type="EMBL" id="JAUKTV010000017">
    <property type="protein sequence ID" value="KAK0710488.1"/>
    <property type="molecule type" value="Genomic_DNA"/>
</dbReference>
<dbReference type="AlphaFoldDB" id="A0AA40A7B0"/>
<evidence type="ECO:0000313" key="2">
    <source>
        <dbReference type="Proteomes" id="UP001172159"/>
    </source>
</evidence>
<dbReference type="Proteomes" id="UP001172159">
    <property type="component" value="Unassembled WGS sequence"/>
</dbReference>
<gene>
    <name evidence="1" type="ORF">B0T21DRAFT_78144</name>
</gene>
<proteinExistence type="predicted"/>